<evidence type="ECO:0000256" key="1">
    <source>
        <dbReference type="ARBA" id="ARBA00022801"/>
    </source>
</evidence>
<dbReference type="GO" id="GO:0004331">
    <property type="term" value="F:fructose-2,6-bisphosphate 2-phosphatase activity"/>
    <property type="evidence" value="ECO:0007669"/>
    <property type="project" value="TreeGrafter"/>
</dbReference>
<dbReference type="PROSITE" id="PS00175">
    <property type="entry name" value="PG_MUTASE"/>
    <property type="match status" value="1"/>
</dbReference>
<dbReference type="CDD" id="cd07067">
    <property type="entry name" value="HP_PGM_like"/>
    <property type="match status" value="1"/>
</dbReference>
<comment type="caution">
    <text evidence="5">The sequence shown here is derived from an EMBL/GenBank/DDBJ whole genome shotgun (WGS) entry which is preliminary data.</text>
</comment>
<dbReference type="PANTHER" id="PTHR46517:SF1">
    <property type="entry name" value="FRUCTOSE-2,6-BISPHOSPHATASE TIGAR"/>
    <property type="match status" value="1"/>
</dbReference>
<dbReference type="Pfam" id="PF00300">
    <property type="entry name" value="His_Phos_1"/>
    <property type="match status" value="1"/>
</dbReference>
<dbReference type="Gene3D" id="3.40.50.1240">
    <property type="entry name" value="Phosphoglycerate mutase-like"/>
    <property type="match status" value="1"/>
</dbReference>
<reference evidence="5 6" key="1">
    <citation type="journal article" date="2015" name="Genome Announc.">
        <title>Expanding the biotechnology potential of lactobacilli through comparative genomics of 213 strains and associated genera.</title>
        <authorList>
            <person name="Sun Z."/>
            <person name="Harris H.M."/>
            <person name="McCann A."/>
            <person name="Guo C."/>
            <person name="Argimon S."/>
            <person name="Zhang W."/>
            <person name="Yang X."/>
            <person name="Jeffery I.B."/>
            <person name="Cooney J.C."/>
            <person name="Kagawa T.F."/>
            <person name="Liu W."/>
            <person name="Song Y."/>
            <person name="Salvetti E."/>
            <person name="Wrobel A."/>
            <person name="Rasinkangas P."/>
            <person name="Parkhill J."/>
            <person name="Rea M.C."/>
            <person name="O'Sullivan O."/>
            <person name="Ritari J."/>
            <person name="Douillard F.P."/>
            <person name="Paul Ross R."/>
            <person name="Yang R."/>
            <person name="Briner A.E."/>
            <person name="Felis G.E."/>
            <person name="de Vos W.M."/>
            <person name="Barrangou R."/>
            <person name="Klaenhammer T.R."/>
            <person name="Caufield P.W."/>
            <person name="Cui Y."/>
            <person name="Zhang H."/>
            <person name="O'Toole P.W."/>
        </authorList>
    </citation>
    <scope>NUCLEOTIDE SEQUENCE [LARGE SCALE GENOMIC DNA]</scope>
    <source>
        <strain evidence="5 6">DSM 15946</strain>
    </source>
</reference>
<feature type="active site" description="Tele-phosphohistidine intermediate" evidence="2">
    <location>
        <position position="11"/>
    </location>
</feature>
<dbReference type="InterPro" id="IPR001345">
    <property type="entry name" value="PG/BPGM_mutase_AS"/>
</dbReference>
<dbReference type="PATRIC" id="fig|1423760.3.peg.585"/>
<dbReference type="PANTHER" id="PTHR46517">
    <property type="entry name" value="FRUCTOSE-2,6-BISPHOSPHATASE TIGAR"/>
    <property type="match status" value="1"/>
</dbReference>
<feature type="binding site" evidence="3">
    <location>
        <begin position="10"/>
        <end position="17"/>
    </location>
    <ligand>
        <name>substrate</name>
    </ligand>
</feature>
<gene>
    <name evidence="5" type="ORF">FC43_GL000565</name>
</gene>
<feature type="binding site" evidence="3">
    <location>
        <position position="60"/>
    </location>
    <ligand>
        <name>substrate</name>
    </ligand>
</feature>
<keyword evidence="1" id="KW-0378">Hydrolase</keyword>
<organism evidence="5 6">
    <name type="scientific">Limosilactobacillus ingluviei DSM 15946</name>
    <dbReference type="NCBI Taxonomy" id="1423760"/>
    <lineage>
        <taxon>Bacteria</taxon>
        <taxon>Bacillati</taxon>
        <taxon>Bacillota</taxon>
        <taxon>Bacilli</taxon>
        <taxon>Lactobacillales</taxon>
        <taxon>Lactobacillaceae</taxon>
        <taxon>Limosilactobacillus</taxon>
    </lineage>
</organism>
<evidence type="ECO:0000256" key="3">
    <source>
        <dbReference type="PIRSR" id="PIRSR613078-2"/>
    </source>
</evidence>
<dbReference type="EMBL" id="AZFK01000083">
    <property type="protein sequence ID" value="KRL88009.1"/>
    <property type="molecule type" value="Genomic_DNA"/>
</dbReference>
<dbReference type="Proteomes" id="UP000050816">
    <property type="component" value="Unassembled WGS sequence"/>
</dbReference>
<dbReference type="AlphaFoldDB" id="A0A0R1U406"/>
<dbReference type="InterPro" id="IPR051695">
    <property type="entry name" value="Phosphoglycerate_Mutase"/>
</dbReference>
<evidence type="ECO:0000313" key="6">
    <source>
        <dbReference type="Proteomes" id="UP000050816"/>
    </source>
</evidence>
<dbReference type="GO" id="GO:0005829">
    <property type="term" value="C:cytosol"/>
    <property type="evidence" value="ECO:0007669"/>
    <property type="project" value="TreeGrafter"/>
</dbReference>
<evidence type="ECO:0000256" key="4">
    <source>
        <dbReference type="PIRSR" id="PIRSR613078-3"/>
    </source>
</evidence>
<evidence type="ECO:0000256" key="2">
    <source>
        <dbReference type="PIRSR" id="PIRSR613078-1"/>
    </source>
</evidence>
<dbReference type="SMART" id="SM00855">
    <property type="entry name" value="PGAM"/>
    <property type="match status" value="1"/>
</dbReference>
<feature type="site" description="Transition state stabilizer" evidence="4">
    <location>
        <position position="171"/>
    </location>
</feature>
<dbReference type="SUPFAM" id="SSF53254">
    <property type="entry name" value="Phosphoglycerate mutase-like"/>
    <property type="match status" value="1"/>
</dbReference>
<evidence type="ECO:0000313" key="5">
    <source>
        <dbReference type="EMBL" id="KRL88009.1"/>
    </source>
</evidence>
<dbReference type="InterPro" id="IPR029033">
    <property type="entry name" value="His_PPase_superfam"/>
</dbReference>
<sequence>MTKYVFYLVRHGETFLNTLGRFQGWIDSELTAKGKSQASRLGAALRDERFDLVVASDLPRTVKTRDLILAELKHYPADVRTMAAFREIFFSTYEGTSVVESIHKITAPYGYRDQEDVVAHEGFQAMRQYMHEQDPAHAAELYPALVERFNSGLTKLTHQLPNGGRVLVVSHGSIIRTIADYLGVNTVNNAPANGSVTKLVLDESGQITITEYNRKLEL</sequence>
<dbReference type="GO" id="GO:0045820">
    <property type="term" value="P:negative regulation of glycolytic process"/>
    <property type="evidence" value="ECO:0007669"/>
    <property type="project" value="TreeGrafter"/>
</dbReference>
<dbReference type="GO" id="GO:0043456">
    <property type="term" value="P:regulation of pentose-phosphate shunt"/>
    <property type="evidence" value="ECO:0007669"/>
    <property type="project" value="TreeGrafter"/>
</dbReference>
<dbReference type="InterPro" id="IPR013078">
    <property type="entry name" value="His_Pase_superF_clade-1"/>
</dbReference>
<accession>A0A0R1U406</accession>
<dbReference type="RefSeq" id="WP_056955444.1">
    <property type="nucleotide sequence ID" value="NZ_AZFK01000083.1"/>
</dbReference>
<dbReference type="PIRSF" id="PIRSF000709">
    <property type="entry name" value="6PFK_2-Ptase"/>
    <property type="match status" value="1"/>
</dbReference>
<name>A0A0R1U406_9LACO</name>
<protein>
    <submittedName>
        <fullName evidence="5">Alpha-ribazole phosphatase</fullName>
    </submittedName>
</protein>
<feature type="active site" description="Proton donor/acceptor" evidence="2">
    <location>
        <position position="87"/>
    </location>
</feature>
<proteinExistence type="predicted"/>